<dbReference type="Gene3D" id="3.20.20.80">
    <property type="entry name" value="Glycosidases"/>
    <property type="match status" value="1"/>
</dbReference>
<dbReference type="RefSeq" id="WP_124542140.1">
    <property type="nucleotide sequence ID" value="NZ_QUSW01000005.1"/>
</dbReference>
<feature type="chain" id="PRO_5018003928" evidence="1">
    <location>
        <begin position="30"/>
        <end position="549"/>
    </location>
</feature>
<dbReference type="EMBL" id="QUSW01000005">
    <property type="protein sequence ID" value="RQP23386.1"/>
    <property type="molecule type" value="Genomic_DNA"/>
</dbReference>
<evidence type="ECO:0000313" key="4">
    <source>
        <dbReference type="Proteomes" id="UP000267464"/>
    </source>
</evidence>
<protein>
    <submittedName>
        <fullName evidence="3">Xylosidase/arabinosidase</fullName>
    </submittedName>
</protein>
<evidence type="ECO:0000256" key="1">
    <source>
        <dbReference type="SAM" id="SignalP"/>
    </source>
</evidence>
<dbReference type="OrthoDB" id="8592010at2"/>
<proteinExistence type="predicted"/>
<dbReference type="SMART" id="SM00108">
    <property type="entry name" value="B_lectin"/>
    <property type="match status" value="1"/>
</dbReference>
<dbReference type="InterPro" id="IPR001480">
    <property type="entry name" value="Bulb-type_lectin_dom"/>
</dbReference>
<sequence length="549" mass="58976">MNKHFRQTIRAVLVGAVASFMAASASAQATSVDASTLAGKVVVGYQGWFRCPGDGAPANSWSHWSRGGAPSAATLTIDAYPDTSGLAAASRCIVPGMTAQGQPAQLFSSFPKETAQTHFRWMRNYGIDGALLQRFIADLPWLRSENDVVVQNLRHAAQDNGRSFAIEYDFSMSYAGVSDDQLLARVQADWRHLVDELQLTASASYQRHGGKPLVSLWGLGWGDDHHISNPALAQRLINWFKSQGLTVMGGVPAGWRAGGMSSSAAPGWPAVYASLDIVQPWTVGSYVDAAGADRWKSTMLVADLAQTNANHQMYLPVIFPGFSWHNLNRNSPQNQIPRDAGRFLWRQSFNAKAAGAQAVKIAMFDEVNESTSIFKVASSRQQAPEQGYWLTLDADGASLPSDWYLRLAYEIGRVYAGHAGNTAAIPANPGPSPAPAACGVVGANRSFTIGIPVNSCDGRFQLVMQADGNLVLYQGVKALWASRTEGHPLARGAMQGDGNLVVYDKNGIALWSSRTAGNPGARLAVQNDGNLVIYSAANRMLWASGSCCR</sequence>
<dbReference type="InterPro" id="IPR036426">
    <property type="entry name" value="Bulb-type_lectin_dom_sf"/>
</dbReference>
<keyword evidence="4" id="KW-1185">Reference proteome</keyword>
<dbReference type="PROSITE" id="PS50927">
    <property type="entry name" value="BULB_LECTIN"/>
    <property type="match status" value="1"/>
</dbReference>
<dbReference type="CDD" id="cd11576">
    <property type="entry name" value="GH99_GH71_like_2"/>
    <property type="match status" value="1"/>
</dbReference>
<dbReference type="CDD" id="cd00028">
    <property type="entry name" value="B_lectin"/>
    <property type="match status" value="1"/>
</dbReference>
<reference evidence="3 4" key="2">
    <citation type="submission" date="2018-12" db="EMBL/GenBank/DDBJ databases">
        <title>Rhizobacter gummiphilus sp. nov., a rubber-degrading bacterium isolated from the soil of a botanical garden in Japan.</title>
        <authorList>
            <person name="Shunsuke S.S."/>
        </authorList>
    </citation>
    <scope>NUCLEOTIDE SEQUENCE [LARGE SCALE GENOMIC DNA]</scope>
    <source>
        <strain evidence="3 4">S-16</strain>
    </source>
</reference>
<reference evidence="3 4" key="1">
    <citation type="submission" date="2018-08" db="EMBL/GenBank/DDBJ databases">
        <authorList>
            <person name="Khan S.A."/>
            <person name="Jeon C.O."/>
            <person name="Chun B.H."/>
            <person name="Jeong S.E."/>
        </authorList>
    </citation>
    <scope>NUCLEOTIDE SEQUENCE [LARGE SCALE GENOMIC DNA]</scope>
    <source>
        <strain evidence="3 4">S-16</strain>
    </source>
</reference>
<comment type="caution">
    <text evidence="3">The sequence shown here is derived from an EMBL/GenBank/DDBJ whole genome shotgun (WGS) entry which is preliminary data.</text>
</comment>
<dbReference type="Gene3D" id="2.90.10.10">
    <property type="entry name" value="Bulb-type lectin domain"/>
    <property type="match status" value="2"/>
</dbReference>
<dbReference type="Proteomes" id="UP000267464">
    <property type="component" value="Unassembled WGS sequence"/>
</dbReference>
<accession>A0A3N7HQF4</accession>
<feature type="domain" description="Bulb-type lectin" evidence="2">
    <location>
        <begin position="438"/>
        <end position="546"/>
    </location>
</feature>
<dbReference type="SUPFAM" id="SSF51110">
    <property type="entry name" value="alpha-D-mannose-specific plant lectins"/>
    <property type="match status" value="1"/>
</dbReference>
<keyword evidence="1" id="KW-0732">Signal</keyword>
<evidence type="ECO:0000259" key="2">
    <source>
        <dbReference type="PROSITE" id="PS50927"/>
    </source>
</evidence>
<evidence type="ECO:0000313" key="3">
    <source>
        <dbReference type="EMBL" id="RQP23386.1"/>
    </source>
</evidence>
<dbReference type="AlphaFoldDB" id="A0A3N7HQF4"/>
<organism evidence="3 4">
    <name type="scientific">Piscinibacter terrae</name>
    <dbReference type="NCBI Taxonomy" id="2496871"/>
    <lineage>
        <taxon>Bacteria</taxon>
        <taxon>Pseudomonadati</taxon>
        <taxon>Pseudomonadota</taxon>
        <taxon>Betaproteobacteria</taxon>
        <taxon>Burkholderiales</taxon>
        <taxon>Sphaerotilaceae</taxon>
        <taxon>Piscinibacter</taxon>
    </lineage>
</organism>
<name>A0A3N7HQF4_9BURK</name>
<gene>
    <name evidence="3" type="ORF">DZC73_20045</name>
</gene>
<feature type="signal peptide" evidence="1">
    <location>
        <begin position="1"/>
        <end position="29"/>
    </location>
</feature>